<dbReference type="OrthoDB" id="1242806at2"/>
<comment type="caution">
    <text evidence="2">The sequence shown here is derived from an EMBL/GenBank/DDBJ whole genome shotgun (WGS) entry which is preliminary data.</text>
</comment>
<dbReference type="CDD" id="cd00736">
    <property type="entry name" value="lambda_lys-like"/>
    <property type="match status" value="1"/>
</dbReference>
<gene>
    <name evidence="2" type="ORF">A1D17_15230</name>
</gene>
<organism evidence="2 3">
    <name type="scientific">Pseudomonas fluorescens</name>
    <dbReference type="NCBI Taxonomy" id="294"/>
    <lineage>
        <taxon>Bacteria</taxon>
        <taxon>Pseudomonadati</taxon>
        <taxon>Pseudomonadota</taxon>
        <taxon>Gammaproteobacteria</taxon>
        <taxon>Pseudomonadales</taxon>
        <taxon>Pseudomonadaceae</taxon>
        <taxon>Pseudomonas</taxon>
    </lineage>
</organism>
<evidence type="ECO:0000256" key="1">
    <source>
        <dbReference type="SAM" id="MobiDB-lite"/>
    </source>
</evidence>
<evidence type="ECO:0000313" key="2">
    <source>
        <dbReference type="EMBL" id="KZN17446.1"/>
    </source>
</evidence>
<name>A0A162AU51_PSEFL</name>
<accession>A0A162AU51</accession>
<feature type="region of interest" description="Disordered" evidence="1">
    <location>
        <begin position="148"/>
        <end position="169"/>
    </location>
</feature>
<sequence length="902" mass="100248">MTEPLDLTGNYENRGYVYKMGGDGIKTNAAGNKLIDCSHMVNLLLTGAGYKIPYEDTRVMVDSSYYTAVVPPDVKKGDIALWIDETPLGGGDKLFHTGIVQEVNSTGTAGKFFGAQTKKGPSFTYFGTKDPAFYWPIPTKFLRAKEEYRNGTAESPAPTPKSEPKATNSPVMTFQYPVRKADGRQYETADEFYSMLEKEVSGNYLLGGHNFWHGGIHISELGAPQCLEEQPVRCIADGVVVAYRLNENYVTSKFEQGDSKVDLKYSSSFCLVRHDYKAPGKPNEIGDAISESVMTFFSLYMHLLPFSAYPSKAKVERLRPVYWQGKIRARVAAKGLQLRNPPESKVNGAKAGDKISADMVLCASSIIEFDSEKVLNLYVKDKLMKMAECTFVPSNSSVPTGLKKGGAIPPAFWVCVENVKPNHLVDWEPVTPTNFDNVVLTNIPIKAGDPIGYLGLNEVLAGPAGGKLSKHQVHLEVFSSDDISTLVKNPKELMSGNQHLVLDVGTDLYKKSEVDGKVSFSPQLSPVTEKIIFPVSKAKVSKDSSGKEWFGLSIKSESLSLDGFLKKEGATILSQHDWEKLGFSIVKESDESSDGFLDVDAMPDFFKKIYSEIDSKGVADGNVTVEELQTALRDADLRSRWAKLIAYHPTEWQAKSSEAKWARLKELLVDTPAVLKLEQERIDKLVFWDEMAGAMQVALPKSIYHFHPIAFIDNLKKVHVMTLEEARIRAFLRMLKIGEGTIGLEGYEHLFGGESFIKDYGKTFADHPRLLMEKTVKKTGQIISSSAAGAYQVMRYAWDDPGIIKLREEHGITDFTPEMQDRYCVVILKYRRDALPEIMRGDIKAAIKKCNKEWASLPGSPYGQPTVKLEDVVAEYNNMVSQELSGETDLPMKVGFIADLME</sequence>
<proteinExistence type="predicted"/>
<reference evidence="3" key="1">
    <citation type="submission" date="2016-03" db="EMBL/GenBank/DDBJ databases">
        <authorList>
            <person name="Ray J."/>
            <person name="Price M."/>
            <person name="Deutschbauer A."/>
        </authorList>
    </citation>
    <scope>NUCLEOTIDE SEQUENCE [LARGE SCALE GENOMIC DNA]</scope>
    <source>
        <strain evidence="3">FW300-N1B4</strain>
    </source>
</reference>
<dbReference type="SUPFAM" id="SSF53955">
    <property type="entry name" value="Lysozyme-like"/>
    <property type="match status" value="1"/>
</dbReference>
<dbReference type="RefSeq" id="WP_063342119.1">
    <property type="nucleotide sequence ID" value="NZ_LUKJ01000003.1"/>
</dbReference>
<evidence type="ECO:0008006" key="4">
    <source>
        <dbReference type="Google" id="ProtNLM"/>
    </source>
</evidence>
<dbReference type="Proteomes" id="UP000076489">
    <property type="component" value="Unassembled WGS sequence"/>
</dbReference>
<dbReference type="EMBL" id="LUKJ01000003">
    <property type="protein sequence ID" value="KZN17446.1"/>
    <property type="molecule type" value="Genomic_DNA"/>
</dbReference>
<protein>
    <recommendedName>
        <fullName evidence="4">Lysozyme</fullName>
    </recommendedName>
</protein>
<dbReference type="Gene3D" id="3.90.1720.10">
    <property type="entry name" value="endopeptidase domain like (from Nostoc punctiforme)"/>
    <property type="match status" value="1"/>
</dbReference>
<dbReference type="AlphaFoldDB" id="A0A162AU51"/>
<dbReference type="Gene3D" id="1.10.530.10">
    <property type="match status" value="1"/>
</dbReference>
<dbReference type="InterPro" id="IPR023346">
    <property type="entry name" value="Lysozyme-like_dom_sf"/>
</dbReference>
<evidence type="ECO:0000313" key="3">
    <source>
        <dbReference type="Proteomes" id="UP000076489"/>
    </source>
</evidence>
<reference evidence="2 3" key="2">
    <citation type="journal article" date="2018" name="Nature">
        <title>Mutant phenotypes for thousands of bacterial genes of unknown function.</title>
        <authorList>
            <person name="Price M.N."/>
            <person name="Wetmore K.M."/>
            <person name="Waters R.J."/>
            <person name="Callaghan M."/>
            <person name="Ray J."/>
            <person name="Liu H."/>
            <person name="Kuehl J.V."/>
            <person name="Melnyk R.A."/>
            <person name="Lamson J.S."/>
            <person name="Suh Y."/>
            <person name="Carlson H.K."/>
            <person name="Esquivel Z."/>
            <person name="Sadeeshkumar H."/>
            <person name="Chakraborty R."/>
            <person name="Zane G.M."/>
            <person name="Rubin B.E."/>
            <person name="Wall J.D."/>
            <person name="Visel A."/>
            <person name="Bristow J."/>
            <person name="Blow M.J."/>
            <person name="Arkin A.P."/>
            <person name="Deutschbauer A.M."/>
        </authorList>
    </citation>
    <scope>NUCLEOTIDE SEQUENCE [LARGE SCALE GENOMIC DNA]</scope>
    <source>
        <strain evidence="2 3">FW300-N1B4</strain>
    </source>
</reference>